<sequence length="613" mass="69089">MYFNDSVMDDENRASFPESFLTGSAFKVIDGLPDIDTESHFASHPVGKGFPQSVASGDPTSSGMMLWTRVDPSLEAGVSDTEIDGEGFHWLKKPHDKNDSSSAEIIDQGKTVMFQVSTSPDFSFVDVSGFSPIWKDHDHVVRIDLDGMLHPNETYYYRFITKGGLMSKVGRCRTLPPEGSDCSAATIGYVSCQDYTSGYFNALAHLADEQLDFFLHLGDYVYEAAGDASYQTGMEARKITLPSGEDKAFTLEDYRHLYNVYRTDPDLQKLHEKHAMVATWDDHEFANDTYAPAVAPDDSLEPDPERRHSANSAWLEYMPSRVYVPSRSSSSDALKLYRSMTIGDLATLYVTDERAYRDAHPCGERELERYFTGGCENIHSPDRSMLGREQKEWFLGELKNSNSLWNIWGNQVQLTQLKFLGRYINLDAWDGFAHERQTIAQTVMNEGVQNFIALTGDFHSFEASYLQEDYSRDGYKFGVELMVGSVTSSNLNEMVQKNLNNLFDHTTPLPRNATLEIFRTFLPDALSESIVPTKFLFKELQNAIKIENPWIELFDSTSHGYALLELSKSRAVWTACAVDSIKENQAPKSVLLQCEIPNGEVAINVKEKNSFFG</sequence>
<keyword evidence="3" id="KW-1185">Reference proteome</keyword>
<dbReference type="PROSITE" id="PS50882">
    <property type="entry name" value="YTH"/>
    <property type="match status" value="1"/>
</dbReference>
<dbReference type="Gene3D" id="2.60.40.380">
    <property type="entry name" value="Purple acid phosphatase-like, N-terminal"/>
    <property type="match status" value="1"/>
</dbReference>
<dbReference type="InterPro" id="IPR018946">
    <property type="entry name" value="PhoD-like_MPP"/>
</dbReference>
<dbReference type="Pfam" id="PF16655">
    <property type="entry name" value="PhoD_N"/>
    <property type="match status" value="1"/>
</dbReference>
<dbReference type="AlphaFoldDB" id="A0A1H2QJ74"/>
<dbReference type="Pfam" id="PF09423">
    <property type="entry name" value="PhoD"/>
    <property type="match status" value="1"/>
</dbReference>
<evidence type="ECO:0000313" key="3">
    <source>
        <dbReference type="Proteomes" id="UP000199488"/>
    </source>
</evidence>
<dbReference type="EMBL" id="FNNC01000001">
    <property type="protein sequence ID" value="SDW06459.1"/>
    <property type="molecule type" value="Genomic_DNA"/>
</dbReference>
<dbReference type="Gene3D" id="3.60.21.70">
    <property type="entry name" value="PhoD-like phosphatase"/>
    <property type="match status" value="1"/>
</dbReference>
<feature type="domain" description="YTH" evidence="1">
    <location>
        <begin position="551"/>
        <end position="613"/>
    </location>
</feature>
<dbReference type="GO" id="GO:0003723">
    <property type="term" value="F:RNA binding"/>
    <property type="evidence" value="ECO:0007669"/>
    <property type="project" value="InterPro"/>
</dbReference>
<dbReference type="PANTHER" id="PTHR43606:SF2">
    <property type="entry name" value="ALKALINE PHOSPHATASE FAMILY PROTEIN (AFU_ORTHOLOGUE AFUA_5G03860)"/>
    <property type="match status" value="1"/>
</dbReference>
<proteinExistence type="predicted"/>
<evidence type="ECO:0000313" key="2">
    <source>
        <dbReference type="EMBL" id="SDW06459.1"/>
    </source>
</evidence>
<dbReference type="SUPFAM" id="SSF56300">
    <property type="entry name" value="Metallo-dependent phosphatases"/>
    <property type="match status" value="1"/>
</dbReference>
<organism evidence="2 3">
    <name type="scientific">Marinococcus luteus</name>
    <dbReference type="NCBI Taxonomy" id="1122204"/>
    <lineage>
        <taxon>Bacteria</taxon>
        <taxon>Bacillati</taxon>
        <taxon>Bacillota</taxon>
        <taxon>Bacilli</taxon>
        <taxon>Bacillales</taxon>
        <taxon>Bacillaceae</taxon>
        <taxon>Marinococcus</taxon>
    </lineage>
</organism>
<name>A0A1H2QJ74_9BACI</name>
<dbReference type="OrthoDB" id="9763616at2"/>
<dbReference type="InterPro" id="IPR029052">
    <property type="entry name" value="Metallo-depent_PP-like"/>
</dbReference>
<dbReference type="STRING" id="1122204.SAMN05421781_0318"/>
<dbReference type="InterPro" id="IPR032093">
    <property type="entry name" value="PhoD_N"/>
</dbReference>
<dbReference type="InterPro" id="IPR052900">
    <property type="entry name" value="Phospholipid_Metab_Enz"/>
</dbReference>
<dbReference type="PANTHER" id="PTHR43606">
    <property type="entry name" value="PHOSPHATASE, PUTATIVE (AFU_ORTHOLOGUE AFUA_6G08710)-RELATED"/>
    <property type="match status" value="1"/>
</dbReference>
<protein>
    <submittedName>
        <fullName evidence="2">Alkaline phosphatase D</fullName>
    </submittedName>
</protein>
<accession>A0A1H2QJ74</accession>
<dbReference type="RefSeq" id="WP_091610416.1">
    <property type="nucleotide sequence ID" value="NZ_FNNC01000001.1"/>
</dbReference>
<dbReference type="CDD" id="cd07389">
    <property type="entry name" value="MPP_PhoD"/>
    <property type="match status" value="1"/>
</dbReference>
<evidence type="ECO:0000259" key="1">
    <source>
        <dbReference type="PROSITE" id="PS50882"/>
    </source>
</evidence>
<reference evidence="2 3" key="1">
    <citation type="submission" date="2016-10" db="EMBL/GenBank/DDBJ databases">
        <authorList>
            <person name="de Groot N.N."/>
        </authorList>
    </citation>
    <scope>NUCLEOTIDE SEQUENCE [LARGE SCALE GENOMIC DNA]</scope>
    <source>
        <strain evidence="2 3">DSM 23126</strain>
    </source>
</reference>
<dbReference type="Proteomes" id="UP000199488">
    <property type="component" value="Unassembled WGS sequence"/>
</dbReference>
<gene>
    <name evidence="2" type="ORF">SAMN05421781_0318</name>
</gene>
<dbReference type="InterPro" id="IPR007275">
    <property type="entry name" value="YTH_domain"/>
</dbReference>
<dbReference type="InterPro" id="IPR038607">
    <property type="entry name" value="PhoD-like_sf"/>
</dbReference>